<dbReference type="EMBL" id="CP030032">
    <property type="protein sequence ID" value="AWV88336.1"/>
    <property type="molecule type" value="Genomic_DNA"/>
</dbReference>
<name>A0A2Z4FI18_9DELT</name>
<evidence type="ECO:0000256" key="2">
    <source>
        <dbReference type="SAM" id="MobiDB-lite"/>
    </source>
</evidence>
<dbReference type="Pfam" id="PF13411">
    <property type="entry name" value="MerR_1"/>
    <property type="match status" value="1"/>
</dbReference>
<dbReference type="InterPro" id="IPR009061">
    <property type="entry name" value="DNA-bd_dom_put_sf"/>
</dbReference>
<proteinExistence type="predicted"/>
<dbReference type="SUPFAM" id="SSF46955">
    <property type="entry name" value="Putative DNA-binding domain"/>
    <property type="match status" value="1"/>
</dbReference>
<dbReference type="PANTHER" id="PTHR30204:SF15">
    <property type="entry name" value="BLL5018 PROTEIN"/>
    <property type="match status" value="1"/>
</dbReference>
<dbReference type="RefSeq" id="WP_111331988.1">
    <property type="nucleotide sequence ID" value="NZ_CP030032.1"/>
</dbReference>
<evidence type="ECO:0000313" key="3">
    <source>
        <dbReference type="EMBL" id="AWV88336.1"/>
    </source>
</evidence>
<dbReference type="Gene3D" id="1.10.1660.10">
    <property type="match status" value="1"/>
</dbReference>
<dbReference type="InterPro" id="IPR047057">
    <property type="entry name" value="MerR_fam"/>
</dbReference>
<dbReference type="GO" id="GO:0003700">
    <property type="term" value="F:DNA-binding transcription factor activity"/>
    <property type="evidence" value="ECO:0007669"/>
    <property type="project" value="InterPro"/>
</dbReference>
<protein>
    <submittedName>
        <fullName evidence="3">Uncharacterized protein</fullName>
    </submittedName>
</protein>
<feature type="coiled-coil region" evidence="1">
    <location>
        <begin position="170"/>
        <end position="197"/>
    </location>
</feature>
<evidence type="ECO:0000313" key="4">
    <source>
        <dbReference type="Proteomes" id="UP000249799"/>
    </source>
</evidence>
<dbReference type="OrthoDB" id="9810140at2"/>
<accession>A0A2Z4FI18</accession>
<dbReference type="KEGG" id="bsed:DN745_02850"/>
<gene>
    <name evidence="3" type="ORF">DN745_02850</name>
</gene>
<dbReference type="PANTHER" id="PTHR30204">
    <property type="entry name" value="REDOX-CYCLING DRUG-SENSING TRANSCRIPTIONAL ACTIVATOR SOXR"/>
    <property type="match status" value="1"/>
</dbReference>
<sequence>MEIEALDIPEKTFFKIGEVAKLLDLEPYVLRYWESEFEMLQPDKTDSGQRSYKREDIELICQIRGLLYDEMFTIAGARRQLELEGEGKPNLISLDTASEASQQPQPQTDLWEQRNETQAQRIEELEAEIAELQQKASLAAELDAALEAQVAHTHEQAAEIDTLMGQLAEFAAQDAQIEALEAELAQANQTIANLQARPAQSTPGALDPAILDSLRRQVQHLASLAQRPD</sequence>
<dbReference type="GO" id="GO:0003677">
    <property type="term" value="F:DNA binding"/>
    <property type="evidence" value="ECO:0007669"/>
    <property type="project" value="InterPro"/>
</dbReference>
<feature type="region of interest" description="Disordered" evidence="2">
    <location>
        <begin position="97"/>
        <end position="117"/>
    </location>
</feature>
<evidence type="ECO:0000256" key="1">
    <source>
        <dbReference type="SAM" id="Coils"/>
    </source>
</evidence>
<dbReference type="Proteomes" id="UP000249799">
    <property type="component" value="Chromosome"/>
</dbReference>
<dbReference type="InterPro" id="IPR000551">
    <property type="entry name" value="MerR-type_HTH_dom"/>
</dbReference>
<dbReference type="CDD" id="cd04765">
    <property type="entry name" value="HTH_MlrA-like_sg2"/>
    <property type="match status" value="1"/>
</dbReference>
<dbReference type="AlphaFoldDB" id="A0A2Z4FI18"/>
<dbReference type="SMART" id="SM00422">
    <property type="entry name" value="HTH_MERR"/>
    <property type="match status" value="1"/>
</dbReference>
<dbReference type="PROSITE" id="PS50937">
    <property type="entry name" value="HTH_MERR_2"/>
    <property type="match status" value="1"/>
</dbReference>
<organism evidence="3 4">
    <name type="scientific">Bradymonas sediminis</name>
    <dbReference type="NCBI Taxonomy" id="1548548"/>
    <lineage>
        <taxon>Bacteria</taxon>
        <taxon>Deltaproteobacteria</taxon>
        <taxon>Bradymonadales</taxon>
        <taxon>Bradymonadaceae</taxon>
        <taxon>Bradymonas</taxon>
    </lineage>
</organism>
<reference evidence="3 4" key="1">
    <citation type="submission" date="2018-06" db="EMBL/GenBank/DDBJ databases">
        <title>Lujinxingia sediminis gen. nov. sp. nov., a new facultative anaerobic member of the class Deltaproteobacteria, and proposal of Lujinxingaceae fam. nov.</title>
        <authorList>
            <person name="Guo L.-Y."/>
            <person name="Li C.-M."/>
            <person name="Wang S."/>
            <person name="Du Z.-J."/>
        </authorList>
    </citation>
    <scope>NUCLEOTIDE SEQUENCE [LARGE SCALE GENOMIC DNA]</scope>
    <source>
        <strain evidence="3 4">FA350</strain>
    </source>
</reference>
<keyword evidence="1" id="KW-0175">Coiled coil</keyword>
<keyword evidence="4" id="KW-1185">Reference proteome</keyword>